<feature type="transmembrane region" description="Helical" evidence="4">
    <location>
        <begin position="329"/>
        <end position="354"/>
    </location>
</feature>
<comment type="subcellular location">
    <subcellularLocation>
        <location evidence="1">Membrane</location>
        <topology evidence="1">Multi-pass membrane protein</topology>
    </subcellularLocation>
</comment>
<feature type="region of interest" description="Disordered" evidence="3">
    <location>
        <begin position="1"/>
        <end position="23"/>
    </location>
</feature>
<feature type="transmembrane region" description="Helical" evidence="4">
    <location>
        <begin position="366"/>
        <end position="386"/>
    </location>
</feature>
<feature type="domain" description="Major facilitator superfamily (MFS) profile" evidence="5">
    <location>
        <begin position="31"/>
        <end position="421"/>
    </location>
</feature>
<evidence type="ECO:0000313" key="6">
    <source>
        <dbReference type="EMBL" id="KAK6987441.1"/>
    </source>
</evidence>
<evidence type="ECO:0000256" key="2">
    <source>
        <dbReference type="ARBA" id="ARBA00006727"/>
    </source>
</evidence>
<evidence type="ECO:0000256" key="1">
    <source>
        <dbReference type="ARBA" id="ARBA00004141"/>
    </source>
</evidence>
<feature type="transmembrane region" description="Helical" evidence="4">
    <location>
        <begin position="102"/>
        <end position="121"/>
    </location>
</feature>
<feature type="transmembrane region" description="Helical" evidence="4">
    <location>
        <begin position="276"/>
        <end position="296"/>
    </location>
</feature>
<comment type="caution">
    <text evidence="6">The sequence shown here is derived from an EMBL/GenBank/DDBJ whole genome shotgun (WGS) entry which is preliminary data.</text>
</comment>
<dbReference type="Pfam" id="PF07690">
    <property type="entry name" value="MFS_1"/>
    <property type="match status" value="1"/>
</dbReference>
<dbReference type="InterPro" id="IPR050327">
    <property type="entry name" value="Proton-linked_MCT"/>
</dbReference>
<keyword evidence="4" id="KW-0812">Transmembrane</keyword>
<feature type="transmembrane region" description="Helical" evidence="4">
    <location>
        <begin position="194"/>
        <end position="213"/>
    </location>
</feature>
<keyword evidence="4" id="KW-1133">Transmembrane helix</keyword>
<feature type="transmembrane region" description="Helical" evidence="4">
    <location>
        <begin position="161"/>
        <end position="182"/>
    </location>
</feature>
<protein>
    <submittedName>
        <fullName evidence="6">MFS general substrate transporter</fullName>
    </submittedName>
</protein>
<dbReference type="PANTHER" id="PTHR11360:SF284">
    <property type="entry name" value="EG:103B4.3 PROTEIN-RELATED"/>
    <property type="match status" value="1"/>
</dbReference>
<dbReference type="InterPro" id="IPR036259">
    <property type="entry name" value="MFS_trans_sf"/>
</dbReference>
<feature type="transmembrane region" description="Helical" evidence="4">
    <location>
        <begin position="303"/>
        <end position="323"/>
    </location>
</feature>
<proteinExistence type="inferred from homology"/>
<dbReference type="Proteomes" id="UP001362999">
    <property type="component" value="Unassembled WGS sequence"/>
</dbReference>
<evidence type="ECO:0000256" key="3">
    <source>
        <dbReference type="SAM" id="MobiDB-lite"/>
    </source>
</evidence>
<dbReference type="InterPro" id="IPR011701">
    <property type="entry name" value="MFS"/>
</dbReference>
<feature type="transmembrane region" description="Helical" evidence="4">
    <location>
        <begin position="127"/>
        <end position="149"/>
    </location>
</feature>
<comment type="similarity">
    <text evidence="2">Belongs to the major facilitator superfamily. Monocarboxylate porter (TC 2.A.1.13) family.</text>
</comment>
<keyword evidence="4" id="KW-0472">Membrane</keyword>
<feature type="transmembrane region" description="Helical" evidence="4">
    <location>
        <begin position="72"/>
        <end position="95"/>
    </location>
</feature>
<dbReference type="Gene3D" id="1.20.1250.20">
    <property type="entry name" value="MFS general substrate transporter like domains"/>
    <property type="match status" value="2"/>
</dbReference>
<dbReference type="GO" id="GO:0016020">
    <property type="term" value="C:membrane"/>
    <property type="evidence" value="ECO:0007669"/>
    <property type="project" value="UniProtKB-SubCell"/>
</dbReference>
<dbReference type="AlphaFoldDB" id="A0AAV9ZM98"/>
<dbReference type="EMBL" id="JAWWNJ010000131">
    <property type="protein sequence ID" value="KAK6987441.1"/>
    <property type="molecule type" value="Genomic_DNA"/>
</dbReference>
<feature type="transmembrane region" description="Helical" evidence="4">
    <location>
        <begin position="32"/>
        <end position="52"/>
    </location>
</feature>
<reference evidence="6 7" key="1">
    <citation type="journal article" date="2024" name="J Genomics">
        <title>Draft genome sequencing and assembly of Favolaschia claudopus CIRM-BRFM 2984 isolated from oak limbs.</title>
        <authorList>
            <person name="Navarro D."/>
            <person name="Drula E."/>
            <person name="Chaduli D."/>
            <person name="Cazenave R."/>
            <person name="Ahrendt S."/>
            <person name="Wang J."/>
            <person name="Lipzen A."/>
            <person name="Daum C."/>
            <person name="Barry K."/>
            <person name="Grigoriev I.V."/>
            <person name="Favel A."/>
            <person name="Rosso M.N."/>
            <person name="Martin F."/>
        </authorList>
    </citation>
    <scope>NUCLEOTIDE SEQUENCE [LARGE SCALE GENOMIC DNA]</scope>
    <source>
        <strain evidence="6 7">CIRM-BRFM 2984</strain>
    </source>
</reference>
<evidence type="ECO:0000313" key="7">
    <source>
        <dbReference type="Proteomes" id="UP001362999"/>
    </source>
</evidence>
<dbReference type="InterPro" id="IPR020846">
    <property type="entry name" value="MFS_dom"/>
</dbReference>
<gene>
    <name evidence="6" type="ORF">R3P38DRAFT_329502</name>
</gene>
<sequence length="449" mass="48842">MPVDVATNESEVKQENRFPSESASFPEGGVRAWATVFGAFLIQFCGFGYTTSWGVYQDFYVRDYLSHSSSSAISWIGSVNALLIISVGLFIGRLYDRGHFRLLLYGGCFLQAFSLFMLSLAQRQQLYQMFLTQGVGLGLGAGMVYIPSVAIVSHYFHQKRALAMSIVASGSSFGAIIHPIMLNNTLHSTLGFGSAVRASAGVVSGCLLLACLLMRPRLPPTQNNPQFWRSLWRFCHDVPYVLATLGLAFFSITFYWPLFFLQLDTITHGIDPTFAFYSLVIFNASSFVGRICPGFFAHSLGIANMATASAGGGAVLVLGMIGISNVASVVVLAIFGGFFSGMFITMMAPLVSVLTHDLSELGLRMGLFFAMEGIGGLIGPPINGALNGRDFVWWRACLFSGLSGLVSFGFFVAMILSVRRAEKKNLLEPEKGLEDIDRKGEVKTRSPPC</sequence>
<feature type="transmembrane region" description="Helical" evidence="4">
    <location>
        <begin position="392"/>
        <end position="416"/>
    </location>
</feature>
<dbReference type="SUPFAM" id="SSF103473">
    <property type="entry name" value="MFS general substrate transporter"/>
    <property type="match status" value="1"/>
</dbReference>
<feature type="transmembrane region" description="Helical" evidence="4">
    <location>
        <begin position="234"/>
        <end position="256"/>
    </location>
</feature>
<dbReference type="PROSITE" id="PS50850">
    <property type="entry name" value="MFS"/>
    <property type="match status" value="1"/>
</dbReference>
<dbReference type="PANTHER" id="PTHR11360">
    <property type="entry name" value="MONOCARBOXYLATE TRANSPORTER"/>
    <property type="match status" value="1"/>
</dbReference>
<evidence type="ECO:0000259" key="5">
    <source>
        <dbReference type="PROSITE" id="PS50850"/>
    </source>
</evidence>
<keyword evidence="7" id="KW-1185">Reference proteome</keyword>
<organism evidence="6 7">
    <name type="scientific">Favolaschia claudopus</name>
    <dbReference type="NCBI Taxonomy" id="2862362"/>
    <lineage>
        <taxon>Eukaryota</taxon>
        <taxon>Fungi</taxon>
        <taxon>Dikarya</taxon>
        <taxon>Basidiomycota</taxon>
        <taxon>Agaricomycotina</taxon>
        <taxon>Agaricomycetes</taxon>
        <taxon>Agaricomycetidae</taxon>
        <taxon>Agaricales</taxon>
        <taxon>Marasmiineae</taxon>
        <taxon>Mycenaceae</taxon>
        <taxon>Favolaschia</taxon>
    </lineage>
</organism>
<evidence type="ECO:0000256" key="4">
    <source>
        <dbReference type="SAM" id="Phobius"/>
    </source>
</evidence>
<dbReference type="GO" id="GO:0022857">
    <property type="term" value="F:transmembrane transporter activity"/>
    <property type="evidence" value="ECO:0007669"/>
    <property type="project" value="InterPro"/>
</dbReference>
<accession>A0AAV9ZM98</accession>
<name>A0AAV9ZM98_9AGAR</name>